<evidence type="ECO:0000313" key="4">
    <source>
        <dbReference type="Proteomes" id="UP000317893"/>
    </source>
</evidence>
<accession>A0A542DWR8</accession>
<proteinExistence type="inferred from homology"/>
<keyword evidence="4" id="KW-1185">Reference proteome</keyword>
<dbReference type="SUPFAM" id="SSF48208">
    <property type="entry name" value="Six-hairpin glycosidases"/>
    <property type="match status" value="1"/>
</dbReference>
<keyword evidence="2" id="KW-0413">Isomerase</keyword>
<dbReference type="EMBL" id="VFMN01000001">
    <property type="protein sequence ID" value="TQJ07531.1"/>
    <property type="molecule type" value="Genomic_DNA"/>
</dbReference>
<organism evidence="3 4">
    <name type="scientific">Lapillicoccus jejuensis</name>
    <dbReference type="NCBI Taxonomy" id="402171"/>
    <lineage>
        <taxon>Bacteria</taxon>
        <taxon>Bacillati</taxon>
        <taxon>Actinomycetota</taxon>
        <taxon>Actinomycetes</taxon>
        <taxon>Micrococcales</taxon>
        <taxon>Intrasporangiaceae</taxon>
        <taxon>Lapillicoccus</taxon>
    </lineage>
</organism>
<dbReference type="InterPro" id="IPR012341">
    <property type="entry name" value="6hp_glycosidase-like_sf"/>
</dbReference>
<protein>
    <submittedName>
        <fullName evidence="3">Mannose/cellobiose epimerase-like protein (N-acyl-D-glucosamine 2-epimerase family)</fullName>
    </submittedName>
</protein>
<reference evidence="3 4" key="1">
    <citation type="submission" date="2019-06" db="EMBL/GenBank/DDBJ databases">
        <title>Sequencing the genomes of 1000 actinobacteria strains.</title>
        <authorList>
            <person name="Klenk H.-P."/>
        </authorList>
    </citation>
    <scope>NUCLEOTIDE SEQUENCE [LARGE SCALE GENOMIC DNA]</scope>
    <source>
        <strain evidence="3 4">DSM 18607</strain>
    </source>
</reference>
<dbReference type="RefSeq" id="WP_141846633.1">
    <property type="nucleotide sequence ID" value="NZ_BAAAPR010000006.1"/>
</dbReference>
<dbReference type="GO" id="GO:0016853">
    <property type="term" value="F:isomerase activity"/>
    <property type="evidence" value="ECO:0007669"/>
    <property type="project" value="UniProtKB-KW"/>
</dbReference>
<name>A0A542DWR8_9MICO</name>
<comment type="similarity">
    <text evidence="1">Belongs to the N-acylglucosamine 2-epimerase family.</text>
</comment>
<dbReference type="OrthoDB" id="9806359at2"/>
<sequence>MPASPSSTPALPPEDQRWLEAQAASLLDFTRGAAHPDGGFGWLDDDGRVEAGRPVELWITCRMTHVLGLAAIAGDEGARDLVDHGVRALRGRLHDDEHGGWYAAVETGPDGASRPADDTKQAYAHAFVVLAAATATAVGHPQAPALLDEALATWERFWSEEDGLAADVWDRTFTTLDPYRGVNANMHSVEALLAAHDVTGDPVPLQRALRITGRVVHEFAASNGYRLPEHYDEQWNRRLDYNRDHPADKFRPYGVTIGHLLEWARLALHVRTALTRAGADVPDWLLQDAMALTARGVEDGWAVDGRDGFVYTTDFDAAPVVRDRLHWVAAEAMATSWTLAVVTGEASYGQDWQRWRAHVDALFVDAERGSWRHELDQDNRPSSHVWEGKPDTYHAYQAVILPFLGETSSFVAGVRDRAVERS</sequence>
<dbReference type="PANTHER" id="PTHR15108">
    <property type="entry name" value="N-ACYLGLUCOSAMINE-2-EPIMERASE"/>
    <property type="match status" value="1"/>
</dbReference>
<dbReference type="GO" id="GO:0005975">
    <property type="term" value="P:carbohydrate metabolic process"/>
    <property type="evidence" value="ECO:0007669"/>
    <property type="project" value="InterPro"/>
</dbReference>
<dbReference type="Gene3D" id="1.50.10.10">
    <property type="match status" value="1"/>
</dbReference>
<comment type="caution">
    <text evidence="3">The sequence shown here is derived from an EMBL/GenBank/DDBJ whole genome shotgun (WGS) entry which is preliminary data.</text>
</comment>
<gene>
    <name evidence="3" type="ORF">FB458_0596</name>
</gene>
<dbReference type="Proteomes" id="UP000317893">
    <property type="component" value="Unassembled WGS sequence"/>
</dbReference>
<dbReference type="InterPro" id="IPR010819">
    <property type="entry name" value="AGE/CE"/>
</dbReference>
<dbReference type="Pfam" id="PF07221">
    <property type="entry name" value="GlcNAc_2-epim"/>
    <property type="match status" value="1"/>
</dbReference>
<evidence type="ECO:0000313" key="3">
    <source>
        <dbReference type="EMBL" id="TQJ07531.1"/>
    </source>
</evidence>
<evidence type="ECO:0000256" key="2">
    <source>
        <dbReference type="ARBA" id="ARBA00023235"/>
    </source>
</evidence>
<dbReference type="InterPro" id="IPR008928">
    <property type="entry name" value="6-hairpin_glycosidase_sf"/>
</dbReference>
<evidence type="ECO:0000256" key="1">
    <source>
        <dbReference type="ARBA" id="ARBA00008558"/>
    </source>
</evidence>
<dbReference type="AlphaFoldDB" id="A0A542DWR8"/>